<name>A0A9P7XII6_9FUNG</name>
<feature type="compositionally biased region" description="Acidic residues" evidence="1">
    <location>
        <begin position="244"/>
        <end position="339"/>
    </location>
</feature>
<evidence type="ECO:0000256" key="1">
    <source>
        <dbReference type="SAM" id="MobiDB-lite"/>
    </source>
</evidence>
<feature type="compositionally biased region" description="Low complexity" evidence="1">
    <location>
        <begin position="340"/>
        <end position="350"/>
    </location>
</feature>
<dbReference type="EMBL" id="JAHRHY010000022">
    <property type="protein sequence ID" value="KAG9061746.1"/>
    <property type="molecule type" value="Genomic_DNA"/>
</dbReference>
<dbReference type="OrthoDB" id="2383980at2759"/>
<evidence type="ECO:0000313" key="2">
    <source>
        <dbReference type="EMBL" id="KAG9061746.1"/>
    </source>
</evidence>
<feature type="compositionally biased region" description="Basic and acidic residues" evidence="1">
    <location>
        <begin position="157"/>
        <end position="171"/>
    </location>
</feature>
<dbReference type="Proteomes" id="UP000707451">
    <property type="component" value="Unassembled WGS sequence"/>
</dbReference>
<protein>
    <submittedName>
        <fullName evidence="2">Uncharacterized protein</fullName>
    </submittedName>
</protein>
<dbReference type="PANTHER" id="PTHR23356">
    <property type="entry name" value="DPY30-RELATED"/>
    <property type="match status" value="1"/>
</dbReference>
<organism evidence="2 3">
    <name type="scientific">Linnemannia hyalina</name>
    <dbReference type="NCBI Taxonomy" id="64524"/>
    <lineage>
        <taxon>Eukaryota</taxon>
        <taxon>Fungi</taxon>
        <taxon>Fungi incertae sedis</taxon>
        <taxon>Mucoromycota</taxon>
        <taxon>Mortierellomycotina</taxon>
        <taxon>Mortierellomycetes</taxon>
        <taxon>Mortierellales</taxon>
        <taxon>Mortierellaceae</taxon>
        <taxon>Linnemannia</taxon>
    </lineage>
</organism>
<feature type="compositionally biased region" description="Acidic residues" evidence="1">
    <location>
        <begin position="220"/>
        <end position="231"/>
    </location>
</feature>
<dbReference type="GO" id="GO:0048188">
    <property type="term" value="C:Set1C/COMPASS complex"/>
    <property type="evidence" value="ECO:0007669"/>
    <property type="project" value="InterPro"/>
</dbReference>
<accession>A0A9P7XII6</accession>
<dbReference type="InterPro" id="IPR037856">
    <property type="entry name" value="Sdc1/DPY30"/>
</dbReference>
<comment type="caution">
    <text evidence="2">The sequence shown here is derived from an EMBL/GenBank/DDBJ whole genome shotgun (WGS) entry which is preliminary data.</text>
</comment>
<sequence length="1279" mass="144552">MTFTDINPPPSKTYFQEFRVPGEKEYTLIPAVQHPITNDLYVIWSDITDCFPGVTKIKHTNVYVPKLRDARLYRASFVNGISNKNENSRSIGIQTVCFKEEEHRAVVVANGEGGEVVGQDMDASDNGQDDGGGGGAGRDDKYNSGDEKDEYDDEDDKGGGDEGDYVDREQESMTEEQEDGARDLDNISDMSTEQAPEHAVEQAVEETVVAPTTDFLHITDDEDDDEQEGTTEQDKEDKMKEREMEEEEEEEEGGEEAEAEEEVVEVEEEEEEEEGGEEAEAEEGEEEAEAEEEVVEVEEEEEEEMAEEEEAEEEEEMAEEEEAEEQREEAEEGEQEEESSVVQEESSAVQELPVVDVHREIPLTIENLVKHRVKDILKSQYSWDQQCGHSRFFVFLPVLEPATTYLRITTTVTTISTPATTPATGVHKNTKFQLYYLCDCYEILGSAGEITPHWVNKNGIDDISIPSAEDLYQQQLRTLIPLVGDYTMGVLEMLKYGVYIDKAPREVSQRVDMAISYLGTRGIRSCESYMAEMTSDPASAVSDAMLGRVPTIAVLDVETLEAFKSGIVRSPYERYGEMFPYRTLEGDIRWLCGYHWMDTWTYMGYYSRALTFKDNPMSSESRYDPIYGIVSSRVKSMKRAREFLDMVQHMARNPVFTVWLDCDLTLDDEAELANMVGRLSVAVINIITRDRKGTQEEIDTGMEYGQLEMTAAALRNPDIELFTISEAERGKEYVYNQLPNMLNVHLAYEPKSKDRITAVQRGVRGGKVKMFLRATNAGRAIAEMRRIAGGMHHFAELRFGPNHHRFAITLALDTAGESGCDVRDTDLCREGLVSFLDRRQWRDEIVYSSSIPYGTRYLYLGYITKADIKILLVRAGSEVRDLITHNKHLRSLTVNVVTLDYEPSRIYETYKDLISEHPTIEAFVIQFQRIKGTSSSFRWRNLTDAANVRVDVSCGRGDNVEAMFQRYAPLIERLRVHDLSPKDAAALIKSMRRKKKPLALKYLSINDIHLMDPAVREVLQEVIVKGALNDVVIRGCVIPLPVQAAQAGKATKAIQPRLSGKKEVSTQAAKLEANVKIWADFIVPIRHKVTELYLQDDPERRFLQAMELQPVMLPEMTGLTTFHLTSTTPAGTSLFDRPWLEVLLEFKGPVPHDINVPDEDPLEVRVKEIFALRSHMTDVRAITDLCLQEVAMDPEDWDPLLRYMDFTQVVSFEVRQTNALSKALLLHIAGFVPIDSAVLKHFVVSDGIGIGDETATALGEKLGPKRFKGTHINLNGFVV</sequence>
<gene>
    <name evidence="2" type="ORF">KI688_006896</name>
</gene>
<dbReference type="AlphaFoldDB" id="A0A9P7XII6"/>
<reference evidence="2" key="1">
    <citation type="submission" date="2021-06" db="EMBL/GenBank/DDBJ databases">
        <title>Genome Sequence of Mortierella hyaline Strain SCG-10, a Cold-Adapted, Nitrate-Reducing Fungus Isolated from Soil in Minnesota, USA.</title>
        <authorList>
            <person name="Aldossari N."/>
        </authorList>
    </citation>
    <scope>NUCLEOTIDE SEQUENCE</scope>
    <source>
        <strain evidence="2">SCG-10</strain>
    </source>
</reference>
<dbReference type="PANTHER" id="PTHR23356:SF16">
    <property type="entry name" value="DPY30 DOMAIN CONTAINING 2"/>
    <property type="match status" value="1"/>
</dbReference>
<keyword evidence="3" id="KW-1185">Reference proteome</keyword>
<feature type="compositionally biased region" description="Low complexity" evidence="1">
    <location>
        <begin position="201"/>
        <end position="213"/>
    </location>
</feature>
<feature type="region of interest" description="Disordered" evidence="1">
    <location>
        <begin position="111"/>
        <end position="350"/>
    </location>
</feature>
<proteinExistence type="predicted"/>
<feature type="compositionally biased region" description="Basic and acidic residues" evidence="1">
    <location>
        <begin position="137"/>
        <end position="146"/>
    </location>
</feature>
<feature type="compositionally biased region" description="Basic and acidic residues" evidence="1">
    <location>
        <begin position="232"/>
        <end position="243"/>
    </location>
</feature>
<feature type="compositionally biased region" description="Acidic residues" evidence="1">
    <location>
        <begin position="147"/>
        <end position="156"/>
    </location>
</feature>
<evidence type="ECO:0000313" key="3">
    <source>
        <dbReference type="Proteomes" id="UP000707451"/>
    </source>
</evidence>